<feature type="domain" description="SHSP" evidence="1">
    <location>
        <begin position="30"/>
        <end position="114"/>
    </location>
</feature>
<dbReference type="OrthoDB" id="954426at2"/>
<organism evidence="2 3">
    <name type="scientific">Pseudochryseolinea flava</name>
    <dbReference type="NCBI Taxonomy" id="2059302"/>
    <lineage>
        <taxon>Bacteria</taxon>
        <taxon>Pseudomonadati</taxon>
        <taxon>Bacteroidota</taxon>
        <taxon>Cytophagia</taxon>
        <taxon>Cytophagales</taxon>
        <taxon>Fulvivirgaceae</taxon>
        <taxon>Pseudochryseolinea</taxon>
    </lineage>
</organism>
<dbReference type="EMBL" id="QMFY01000005">
    <property type="protein sequence ID" value="RAW00900.1"/>
    <property type="molecule type" value="Genomic_DNA"/>
</dbReference>
<name>A0A364Y2A2_9BACT</name>
<dbReference type="Gene3D" id="2.60.40.790">
    <property type="match status" value="1"/>
</dbReference>
<dbReference type="InterPro" id="IPR008978">
    <property type="entry name" value="HSP20-like_chaperone"/>
</dbReference>
<dbReference type="RefSeq" id="WP_112747056.1">
    <property type="nucleotide sequence ID" value="NZ_QMFY01000005.1"/>
</dbReference>
<dbReference type="SUPFAM" id="SSF49764">
    <property type="entry name" value="HSP20-like chaperones"/>
    <property type="match status" value="1"/>
</dbReference>
<proteinExistence type="predicted"/>
<evidence type="ECO:0000313" key="3">
    <source>
        <dbReference type="Proteomes" id="UP000251889"/>
    </source>
</evidence>
<dbReference type="InterPro" id="IPR002068">
    <property type="entry name" value="A-crystallin/Hsp20_dom"/>
</dbReference>
<gene>
    <name evidence="2" type="ORF">DQQ10_11700</name>
</gene>
<sequence>MKKHFKNLVTSVDVLNTLNGGTSEPQLQLHKKSEGHEMKVRVPGMDKESLQVEIHNNELSIFYHITIDSNGKAVHMPLVVYSKPIPYFISAESITATYDESHLIVDMPFNEKASGYHRKVVG</sequence>
<dbReference type="Proteomes" id="UP000251889">
    <property type="component" value="Unassembled WGS sequence"/>
</dbReference>
<dbReference type="AlphaFoldDB" id="A0A364Y2A2"/>
<accession>A0A364Y2A2</accession>
<protein>
    <recommendedName>
        <fullName evidence="1">SHSP domain-containing protein</fullName>
    </recommendedName>
</protein>
<comment type="caution">
    <text evidence="2">The sequence shown here is derived from an EMBL/GenBank/DDBJ whole genome shotgun (WGS) entry which is preliminary data.</text>
</comment>
<dbReference type="CDD" id="cd06464">
    <property type="entry name" value="ACD_sHsps-like"/>
    <property type="match status" value="1"/>
</dbReference>
<reference evidence="2 3" key="1">
    <citation type="submission" date="2018-06" db="EMBL/GenBank/DDBJ databases">
        <title>Chryseolinea flavus sp. nov., a member of the phylum Bacteroidetes isolated from soil.</title>
        <authorList>
            <person name="Li Y."/>
            <person name="Wang J."/>
        </authorList>
    </citation>
    <scope>NUCLEOTIDE SEQUENCE [LARGE SCALE GENOMIC DNA]</scope>
    <source>
        <strain evidence="2 3">SDU1-6</strain>
    </source>
</reference>
<dbReference type="Pfam" id="PF00011">
    <property type="entry name" value="HSP20"/>
    <property type="match status" value="1"/>
</dbReference>
<keyword evidence="3" id="KW-1185">Reference proteome</keyword>
<evidence type="ECO:0000259" key="1">
    <source>
        <dbReference type="Pfam" id="PF00011"/>
    </source>
</evidence>
<evidence type="ECO:0000313" key="2">
    <source>
        <dbReference type="EMBL" id="RAW00900.1"/>
    </source>
</evidence>